<protein>
    <submittedName>
        <fullName evidence="4">Phage tail protein</fullName>
    </submittedName>
</protein>
<evidence type="ECO:0000259" key="3">
    <source>
        <dbReference type="Pfam" id="PF21722"/>
    </source>
</evidence>
<feature type="domain" description="Glycine-rich" evidence="3">
    <location>
        <begin position="286"/>
        <end position="489"/>
    </location>
</feature>
<sequence>MTTGLLTTTIGQAAIATDLAGGADLVLSHVAFGDSSGVPYPPNEAQVTLVNERYRSTIASVAVVSGAIVVDVVLPADTPDGLGRPSHGFNVAEAGLFSADGKLIGVARMGNGYKPPPSSGQTQNATFRFKLPVSNPSAISVVIDPQAQVQLGRNVRPFWMTVDGVMNAPPGAPAVGATYVIGAAPTGAWAGFANRLAQWVGVWALASVPEGHLVCDLSKGEGASTRFMKRTAAGWAGALATDIAVGFARLATNAEAAAQAATDCALTPFHLSKLTKGLRRVLVFDTVGTSTYTPSPGTRMVKVTVVGGGGGGAGAVAANSGEAAAGNGGGGGGMAVSLLDIATVGASQVVTVGNGGAGAPAGNNNGGAGGSSSFGSLLSATGGGPGPASSSGTTPLSGPGGNAGLGSGGNLFNVAGSIGQPPLRLSGSAAVAGTGGMSPLFPAYNNFTSITANGPAGRLYGGGGSAGAAIGSMAGAGGGSGARGCVIVEEYE</sequence>
<evidence type="ECO:0000313" key="4">
    <source>
        <dbReference type="EMBL" id="MFC5292269.1"/>
    </source>
</evidence>
<keyword evidence="5" id="KW-1185">Reference proteome</keyword>
<name>A0ABW0EYK5_9HYPH</name>
<evidence type="ECO:0000256" key="1">
    <source>
        <dbReference type="SAM" id="MobiDB-lite"/>
    </source>
</evidence>
<accession>A0ABW0EYK5</accession>
<dbReference type="InterPro" id="IPR021251">
    <property type="entry name" value="DUF2793"/>
</dbReference>
<dbReference type="InterPro" id="IPR022225">
    <property type="entry name" value="Phage_tail_fibre_N"/>
</dbReference>
<organism evidence="4 5">
    <name type="scientific">Bosea minatitlanensis</name>
    <dbReference type="NCBI Taxonomy" id="128782"/>
    <lineage>
        <taxon>Bacteria</taxon>
        <taxon>Pseudomonadati</taxon>
        <taxon>Pseudomonadota</taxon>
        <taxon>Alphaproteobacteria</taxon>
        <taxon>Hyphomicrobiales</taxon>
        <taxon>Boseaceae</taxon>
        <taxon>Bosea</taxon>
    </lineage>
</organism>
<feature type="domain" description="Phage tail fibre protein N-terminal" evidence="2">
    <location>
        <begin position="6"/>
        <end position="148"/>
    </location>
</feature>
<dbReference type="Pfam" id="PF10983">
    <property type="entry name" value="DUF2793"/>
    <property type="match status" value="1"/>
</dbReference>
<dbReference type="Pfam" id="PF21722">
    <property type="entry name" value="Gly_rich_2"/>
    <property type="match status" value="1"/>
</dbReference>
<feature type="compositionally biased region" description="Low complexity" evidence="1">
    <location>
        <begin position="387"/>
        <end position="397"/>
    </location>
</feature>
<feature type="region of interest" description="Disordered" evidence="1">
    <location>
        <begin position="368"/>
        <end position="403"/>
    </location>
</feature>
<reference evidence="5" key="1">
    <citation type="journal article" date="2019" name="Int. J. Syst. Evol. Microbiol.">
        <title>The Global Catalogue of Microorganisms (GCM) 10K type strain sequencing project: providing services to taxonomists for standard genome sequencing and annotation.</title>
        <authorList>
            <consortium name="The Broad Institute Genomics Platform"/>
            <consortium name="The Broad Institute Genome Sequencing Center for Infectious Disease"/>
            <person name="Wu L."/>
            <person name="Ma J."/>
        </authorList>
    </citation>
    <scope>NUCLEOTIDE SEQUENCE [LARGE SCALE GENOMIC DNA]</scope>
    <source>
        <strain evidence="5">CGMCC 1.15643</strain>
    </source>
</reference>
<dbReference type="Proteomes" id="UP001595976">
    <property type="component" value="Unassembled WGS sequence"/>
</dbReference>
<dbReference type="EMBL" id="JBHSLI010000001">
    <property type="protein sequence ID" value="MFC5292269.1"/>
    <property type="molecule type" value="Genomic_DNA"/>
</dbReference>
<evidence type="ECO:0000313" key="5">
    <source>
        <dbReference type="Proteomes" id="UP001595976"/>
    </source>
</evidence>
<dbReference type="RefSeq" id="WP_260347672.1">
    <property type="nucleotide sequence ID" value="NZ_JAOAOS010000001.1"/>
</dbReference>
<evidence type="ECO:0000259" key="2">
    <source>
        <dbReference type="Pfam" id="PF12571"/>
    </source>
</evidence>
<dbReference type="Pfam" id="PF12571">
    <property type="entry name" value="Phage_tail_fib"/>
    <property type="match status" value="1"/>
</dbReference>
<gene>
    <name evidence="4" type="ORF">ACFPK2_04605</name>
</gene>
<proteinExistence type="predicted"/>
<comment type="caution">
    <text evidence="4">The sequence shown here is derived from an EMBL/GenBank/DDBJ whole genome shotgun (WGS) entry which is preliminary data.</text>
</comment>
<dbReference type="InterPro" id="IPR049304">
    <property type="entry name" value="Gly_rich_dom"/>
</dbReference>